<dbReference type="RefSeq" id="WP_021250780.1">
    <property type="nucleotide sequence ID" value="NZ_NOIH01000040.1"/>
</dbReference>
<dbReference type="SUPFAM" id="SSF53098">
    <property type="entry name" value="Ribonuclease H-like"/>
    <property type="match status" value="1"/>
</dbReference>
<evidence type="ECO:0000259" key="3">
    <source>
        <dbReference type="PROSITE" id="PS50994"/>
    </source>
</evidence>
<comment type="caution">
    <text evidence="4">The sequence shown here is derived from an EMBL/GenBank/DDBJ whole genome shotgun (WGS) entry which is preliminary data.</text>
</comment>
<dbReference type="InterPro" id="IPR012337">
    <property type="entry name" value="RNaseH-like_sf"/>
</dbReference>
<dbReference type="AlphaFoldDB" id="A0A235ETS4"/>
<organism evidence="4 5">
    <name type="scientific">Thauera propionica</name>
    <dbReference type="NCBI Taxonomy" id="2019431"/>
    <lineage>
        <taxon>Bacteria</taxon>
        <taxon>Pseudomonadati</taxon>
        <taxon>Pseudomonadota</taxon>
        <taxon>Betaproteobacteria</taxon>
        <taxon>Rhodocyclales</taxon>
        <taxon>Zoogloeaceae</taxon>
        <taxon>Thauera</taxon>
    </lineage>
</organism>
<dbReference type="Pfam" id="PF22483">
    <property type="entry name" value="Mu-transpos_C_2"/>
    <property type="match status" value="1"/>
</dbReference>
<reference evidence="4 5" key="1">
    <citation type="submission" date="2017-07" db="EMBL/GenBank/DDBJ databases">
        <title>Thauera sp. KNDSS-Mac4 genome sequence and assembly.</title>
        <authorList>
            <person name="Mayilraj S."/>
        </authorList>
    </citation>
    <scope>NUCLEOTIDE SEQUENCE [LARGE SCALE GENOMIC DNA]</scope>
    <source>
        <strain evidence="4 5">KNDSS-Mac4</strain>
    </source>
</reference>
<dbReference type="NCBIfam" id="NF033546">
    <property type="entry name" value="transpos_IS21"/>
    <property type="match status" value="1"/>
</dbReference>
<accession>A0A235ETS4</accession>
<keyword evidence="5" id="KW-1185">Reference proteome</keyword>
<evidence type="ECO:0000256" key="1">
    <source>
        <dbReference type="ARBA" id="ARBA00009277"/>
    </source>
</evidence>
<dbReference type="OrthoDB" id="2065409at2"/>
<evidence type="ECO:0000313" key="5">
    <source>
        <dbReference type="Proteomes" id="UP000215181"/>
    </source>
</evidence>
<dbReference type="Proteomes" id="UP000215181">
    <property type="component" value="Unassembled WGS sequence"/>
</dbReference>
<gene>
    <name evidence="4" type="ORF">CGK74_18225</name>
</gene>
<protein>
    <submittedName>
        <fullName evidence="4">Integrase</fullName>
    </submittedName>
</protein>
<dbReference type="Gene3D" id="3.30.420.10">
    <property type="entry name" value="Ribonuclease H-like superfamily/Ribonuclease H"/>
    <property type="match status" value="1"/>
</dbReference>
<dbReference type="InterPro" id="IPR054353">
    <property type="entry name" value="IstA-like_C"/>
</dbReference>
<dbReference type="InterPro" id="IPR001584">
    <property type="entry name" value="Integrase_cat-core"/>
</dbReference>
<dbReference type="PANTHER" id="PTHR35004:SF8">
    <property type="entry name" value="TRANSPOSASE RV3428C-RELATED"/>
    <property type="match status" value="1"/>
</dbReference>
<feature type="domain" description="Integrase catalytic" evidence="3">
    <location>
        <begin position="133"/>
        <end position="315"/>
    </location>
</feature>
<proteinExistence type="inferred from homology"/>
<comment type="similarity">
    <text evidence="1">Belongs to the transposase IS21/IS408/IS1162 family.</text>
</comment>
<dbReference type="EMBL" id="NOIH01000040">
    <property type="protein sequence ID" value="OYD52411.1"/>
    <property type="molecule type" value="Genomic_DNA"/>
</dbReference>
<evidence type="ECO:0000313" key="4">
    <source>
        <dbReference type="EMBL" id="OYD52411.1"/>
    </source>
</evidence>
<dbReference type="PANTHER" id="PTHR35004">
    <property type="entry name" value="TRANSPOSASE RV3428C-RELATED"/>
    <property type="match status" value="1"/>
</dbReference>
<evidence type="ECO:0000256" key="2">
    <source>
        <dbReference type="SAM" id="MobiDB-lite"/>
    </source>
</evidence>
<feature type="region of interest" description="Disordered" evidence="2">
    <location>
        <begin position="487"/>
        <end position="513"/>
    </location>
</feature>
<dbReference type="GO" id="GO:0015074">
    <property type="term" value="P:DNA integration"/>
    <property type="evidence" value="ECO:0007669"/>
    <property type="project" value="InterPro"/>
</dbReference>
<name>A0A235ETS4_9RHOO</name>
<dbReference type="PROSITE" id="PS50994">
    <property type="entry name" value="INTEGRASE"/>
    <property type="match status" value="1"/>
</dbReference>
<dbReference type="GO" id="GO:0003676">
    <property type="term" value="F:nucleic acid binding"/>
    <property type="evidence" value="ECO:0007669"/>
    <property type="project" value="InterPro"/>
</dbReference>
<sequence>MRLPIHLQREIARLHFYDTSQSNRAIARSVGVSANTVREMRRILRKSDTFGADLHSLDDDAWYAVLGTGNKSIAQRKRAPYWDWVHAEMQRPDATLEQLWREWRSQCPEGIAYSQFTAGYRAWAKRQHIVMRQAHRPGEKLFVDFAGRTVEIRDRSGGPSIYAQIFVAVLGYSNLTYLQAVASQKTPDWVRCHVDCFAAMGGVPAWVVPDNLKAAVWRREKDRVVINPAYRECLQHYNTAALPARVRKAKDKAKAEVGVQIAQRWVLFALRDRTFFSLDELNDALRRLVVTLNAHPFKKMSGSRIERFEKTERSTLKRLPPIPFELCDWRYGVRAGDDYHVEHARSFYSVPSELRGQRVDLRYTGSMLEVMHRGQRVALHALAQCEGTVQTLPEHRPIAHVRVLEGEPRALMLWAESVGEGSAAMIRHHLENRSDAVNGLKAARRMRDLARIHGDQRFEEACAYALSLNITALRSLDSILKQAPDKRTHSVSGTAPRPAHDNVRGASYFGENT</sequence>
<dbReference type="InterPro" id="IPR036397">
    <property type="entry name" value="RNaseH_sf"/>
</dbReference>